<feature type="region of interest" description="Disordered" evidence="1">
    <location>
        <begin position="524"/>
        <end position="544"/>
    </location>
</feature>
<accession>A0A4R8MGG6</accession>
<dbReference type="Gene3D" id="2.60.120.1390">
    <property type="match status" value="2"/>
</dbReference>
<comment type="caution">
    <text evidence="2">The sequence shown here is derived from an EMBL/GenBank/DDBJ whole genome shotgun (WGS) entry which is preliminary data.</text>
</comment>
<keyword evidence="3" id="KW-1185">Reference proteome</keyword>
<dbReference type="EMBL" id="SORL01000007">
    <property type="protein sequence ID" value="TDY64604.1"/>
    <property type="molecule type" value="Genomic_DNA"/>
</dbReference>
<dbReference type="AlphaFoldDB" id="A0A4R8MGG6"/>
<dbReference type="RefSeq" id="WP_133966917.1">
    <property type="nucleotide sequence ID" value="NZ_SORL01000007.1"/>
</dbReference>
<organism evidence="2 3">
    <name type="scientific">Algibacter lectus</name>
    <dbReference type="NCBI Taxonomy" id="221126"/>
    <lineage>
        <taxon>Bacteria</taxon>
        <taxon>Pseudomonadati</taxon>
        <taxon>Bacteroidota</taxon>
        <taxon>Flavobacteriia</taxon>
        <taxon>Flavobacteriales</taxon>
        <taxon>Flavobacteriaceae</taxon>
        <taxon>Algibacter</taxon>
    </lineage>
</organism>
<dbReference type="Proteomes" id="UP000294824">
    <property type="component" value="Unassembled WGS sequence"/>
</dbReference>
<reference evidence="2 3" key="1">
    <citation type="submission" date="2019-03" db="EMBL/GenBank/DDBJ databases">
        <title>Genomic Encyclopedia of Type Strains, Phase III (KMG-III): the genomes of soil and plant-associated and newly described type strains.</title>
        <authorList>
            <person name="Whitman W."/>
        </authorList>
    </citation>
    <scope>NUCLEOTIDE SEQUENCE [LARGE SCALE GENOMIC DNA]</scope>
    <source>
        <strain evidence="2 3">CECT 8301</strain>
    </source>
</reference>
<feature type="compositionally biased region" description="Pro residues" evidence="1">
    <location>
        <begin position="535"/>
        <end position="544"/>
    </location>
</feature>
<evidence type="ECO:0000313" key="3">
    <source>
        <dbReference type="Proteomes" id="UP000294824"/>
    </source>
</evidence>
<dbReference type="Pfam" id="PF11175">
    <property type="entry name" value="DUF2961"/>
    <property type="match status" value="1"/>
</dbReference>
<gene>
    <name evidence="2" type="ORF">DFQ06_1516</name>
</gene>
<sequence length="544" mass="62161">MKHILSILFLFTTVLGFTQNKNEVSIESLLKDMVDRDVVARFPSTNFRLKQESSYNRASTIPQDSIGWFNNHDFNSKDGDHNFIRTEEKNGQKEWVLMDHVGPGAIVRTWMPFLSANKPDTDIEIKIYLDGSEEPALQGNMLGLLDGTGLIPFPLAHQSLRSAVSFFPIPYAKSCKITTTQRPFFYQFTYREYDDYTPIKTFTKEDFDNAMPLTKEVGELLLAPKNTMKGEDVSFSAKLKSKKEKSIKLPEGHAAVRELSIKLDDYKNPDVTRTVILKIEFDGESTVWCPLGDFFGNGIGLHPFQGWYRTVSEDGIMTCRWVMPYQKTGKISIVNIGETTVNVDLKATVGKWNWDSESMYFNAAWKGQYPVATRPFSDWNYITIKGRGVYVGDALTVMNPVAKWWGEGDERIYVDGEDFPSIFGTGTEDYYAYSWGGKSNEFYEHPFHAQPRSYIFNKLNKKTKDFKGKNTSGYSTETRTRALDVMPFSSSLKLDMEVWSWTDCEMGYGVGMYWYGDKQTTSNRVPDEKEALNVPPLPKNFPNE</sequence>
<protein>
    <submittedName>
        <fullName evidence="2">DUF2961 family protein</fullName>
    </submittedName>
</protein>
<evidence type="ECO:0000256" key="1">
    <source>
        <dbReference type="SAM" id="MobiDB-lite"/>
    </source>
</evidence>
<name>A0A4R8MGG6_9FLAO</name>
<evidence type="ECO:0000313" key="2">
    <source>
        <dbReference type="EMBL" id="TDY64604.1"/>
    </source>
</evidence>
<dbReference type="InterPro" id="IPR021345">
    <property type="entry name" value="DUF2961"/>
</dbReference>
<proteinExistence type="predicted"/>